<evidence type="ECO:0000259" key="1">
    <source>
        <dbReference type="Pfam" id="PF10551"/>
    </source>
</evidence>
<accession>A0A915MRS1</accession>
<feature type="domain" description="MULE transposase" evidence="1">
    <location>
        <begin position="6"/>
        <end position="62"/>
    </location>
</feature>
<evidence type="ECO:0000313" key="2">
    <source>
        <dbReference type="Proteomes" id="UP000887561"/>
    </source>
</evidence>
<dbReference type="Pfam" id="PF10551">
    <property type="entry name" value="MULE"/>
    <property type="match status" value="1"/>
</dbReference>
<sequence>MVDHCAIPVIFALLPSKATENYVRVFQSVVLHLPNFMPARVMSDFELSELNAVEQVFPQSQKTDLLRYFVLTWIGPSYVMQHPPIDPGQEDLNYGANVDAWIR</sequence>
<keyword evidence="2" id="KW-1185">Reference proteome</keyword>
<dbReference type="AlphaFoldDB" id="A0A915MRS1"/>
<dbReference type="WBParaSite" id="scaffold52200_cov1041.g25357">
    <property type="protein sequence ID" value="scaffold52200_cov1041.g25357"/>
    <property type="gene ID" value="scaffold52200_cov1041.g25357"/>
</dbReference>
<evidence type="ECO:0000313" key="3">
    <source>
        <dbReference type="WBParaSite" id="scaffold52200_cov1041.g25357"/>
    </source>
</evidence>
<dbReference type="InterPro" id="IPR018289">
    <property type="entry name" value="MULE_transposase_dom"/>
</dbReference>
<reference evidence="3" key="1">
    <citation type="submission" date="2022-11" db="UniProtKB">
        <authorList>
            <consortium name="WormBaseParasite"/>
        </authorList>
    </citation>
    <scope>IDENTIFICATION</scope>
</reference>
<protein>
    <submittedName>
        <fullName evidence="3">MULE transposase domain-containing protein</fullName>
    </submittedName>
</protein>
<dbReference type="Proteomes" id="UP000887561">
    <property type="component" value="Unplaced"/>
</dbReference>
<proteinExistence type="predicted"/>
<organism evidence="2 3">
    <name type="scientific">Meloidogyne javanica</name>
    <name type="common">Root-knot nematode worm</name>
    <dbReference type="NCBI Taxonomy" id="6303"/>
    <lineage>
        <taxon>Eukaryota</taxon>
        <taxon>Metazoa</taxon>
        <taxon>Ecdysozoa</taxon>
        <taxon>Nematoda</taxon>
        <taxon>Chromadorea</taxon>
        <taxon>Rhabditida</taxon>
        <taxon>Tylenchina</taxon>
        <taxon>Tylenchomorpha</taxon>
        <taxon>Tylenchoidea</taxon>
        <taxon>Meloidogynidae</taxon>
        <taxon>Meloidogyninae</taxon>
        <taxon>Meloidogyne</taxon>
        <taxon>Meloidogyne incognita group</taxon>
    </lineage>
</organism>
<name>A0A915MRS1_MELJA</name>